<dbReference type="GO" id="GO:0008374">
    <property type="term" value="F:O-acyltransferase activity"/>
    <property type="evidence" value="ECO:0007669"/>
    <property type="project" value="InterPro"/>
</dbReference>
<organism evidence="2 3">
    <name type="scientific">Elysia crispata</name>
    <name type="common">lettuce slug</name>
    <dbReference type="NCBI Taxonomy" id="231223"/>
    <lineage>
        <taxon>Eukaryota</taxon>
        <taxon>Metazoa</taxon>
        <taxon>Spiralia</taxon>
        <taxon>Lophotrochozoa</taxon>
        <taxon>Mollusca</taxon>
        <taxon>Gastropoda</taxon>
        <taxon>Heterobranchia</taxon>
        <taxon>Euthyneura</taxon>
        <taxon>Panpulmonata</taxon>
        <taxon>Sacoglossa</taxon>
        <taxon>Placobranchoidea</taxon>
        <taxon>Plakobranchidae</taxon>
        <taxon>Elysia</taxon>
    </lineage>
</organism>
<dbReference type="InterPro" id="IPR029058">
    <property type="entry name" value="AB_hydrolase_fold"/>
</dbReference>
<dbReference type="Proteomes" id="UP001283361">
    <property type="component" value="Unassembled WGS sequence"/>
</dbReference>
<dbReference type="EMBL" id="JAWDGP010004927">
    <property type="protein sequence ID" value="KAK3761137.1"/>
    <property type="molecule type" value="Genomic_DNA"/>
</dbReference>
<evidence type="ECO:0000256" key="1">
    <source>
        <dbReference type="SAM" id="SignalP"/>
    </source>
</evidence>
<dbReference type="Pfam" id="PF02450">
    <property type="entry name" value="LCAT"/>
    <property type="match status" value="1"/>
</dbReference>
<keyword evidence="3" id="KW-1185">Reference proteome</keyword>
<evidence type="ECO:0000313" key="2">
    <source>
        <dbReference type="EMBL" id="KAK3761137.1"/>
    </source>
</evidence>
<dbReference type="GO" id="GO:0006629">
    <property type="term" value="P:lipid metabolic process"/>
    <property type="evidence" value="ECO:0007669"/>
    <property type="project" value="InterPro"/>
</dbReference>
<feature type="chain" id="PRO_5042195965" description="Group XV phospholipase A2" evidence="1">
    <location>
        <begin position="21"/>
        <end position="410"/>
    </location>
</feature>
<sequence length="410" mass="46636">MECVLIKHLIAAFFVHFCYAVTDSRTQYPVILVPGDGGSQLYVKLNNIESKHWWCEKSTSGYKSLWLNLADITPPLIDCFVENMILIYDNKTRTTRSPNGVDIKTVGFGDTASVEWLDPNWLSHEISSVSYFYHIVKELVNVGYKRNVSVRGAPFDFRKAPNEMGQYYKDLQKLIEDTYMLNNQTKCVVVSHSMGNPVFLYFLNHQPQAWKDKYIQSFISLSGVWAGSVKLLKVYSSGDNLGVPFVWPITVRPEQRSTPSAAFLMPNDRFWGPDEVLLVTEHRNYTVKDYRDFFHDINFLDGWEIRQDTQNLIRNLTPPGVRMHCVHGSGVPTSGTLVYGPGMFPDKTPKVIPDDGDGTVNMRSLMACTGWKGKQKYPVDHKVLPKVEHSQILSDPQALKYIVQVALGQL</sequence>
<dbReference type="Gene3D" id="3.40.50.1820">
    <property type="entry name" value="alpha/beta hydrolase"/>
    <property type="match status" value="2"/>
</dbReference>
<evidence type="ECO:0008006" key="4">
    <source>
        <dbReference type="Google" id="ProtNLM"/>
    </source>
</evidence>
<comment type="caution">
    <text evidence="2">The sequence shown here is derived from an EMBL/GenBank/DDBJ whole genome shotgun (WGS) entry which is preliminary data.</text>
</comment>
<keyword evidence="1" id="KW-0732">Signal</keyword>
<gene>
    <name evidence="2" type="ORF">RRG08_022541</name>
</gene>
<accession>A0AAE0Z1P0</accession>
<dbReference type="SUPFAM" id="SSF53474">
    <property type="entry name" value="alpha/beta-Hydrolases"/>
    <property type="match status" value="1"/>
</dbReference>
<reference evidence="2" key="1">
    <citation type="journal article" date="2023" name="G3 (Bethesda)">
        <title>A reference genome for the long-term kleptoplast-retaining sea slug Elysia crispata morphotype clarki.</title>
        <authorList>
            <person name="Eastman K.E."/>
            <person name="Pendleton A.L."/>
            <person name="Shaikh M.A."/>
            <person name="Suttiyut T."/>
            <person name="Ogas R."/>
            <person name="Tomko P."/>
            <person name="Gavelis G."/>
            <person name="Widhalm J.R."/>
            <person name="Wisecaver J.H."/>
        </authorList>
    </citation>
    <scope>NUCLEOTIDE SEQUENCE</scope>
    <source>
        <strain evidence="2">ECLA1</strain>
    </source>
</reference>
<dbReference type="InterPro" id="IPR003386">
    <property type="entry name" value="LACT/PDAT_acylTrfase"/>
</dbReference>
<feature type="signal peptide" evidence="1">
    <location>
        <begin position="1"/>
        <end position="20"/>
    </location>
</feature>
<proteinExistence type="predicted"/>
<evidence type="ECO:0000313" key="3">
    <source>
        <dbReference type="Proteomes" id="UP001283361"/>
    </source>
</evidence>
<protein>
    <recommendedName>
        <fullName evidence="4">Group XV phospholipase A2</fullName>
    </recommendedName>
</protein>
<name>A0AAE0Z1P0_9GAST</name>
<dbReference type="PANTHER" id="PTHR11440">
    <property type="entry name" value="LECITHIN-CHOLESTEROL ACYLTRANSFERASE-RELATED"/>
    <property type="match status" value="1"/>
</dbReference>
<dbReference type="AlphaFoldDB" id="A0AAE0Z1P0"/>